<dbReference type="SUPFAM" id="SSF55486">
    <property type="entry name" value="Metalloproteases ('zincins'), catalytic domain"/>
    <property type="match status" value="1"/>
</dbReference>
<sequence>MAPIILPGERRSGTRAYVPPVPPHRRHGRRSATAKVPRNVRRAARGDVSHRRQAIGAAVLAVLLGLGMVLRWFQSLPDQSWDGVTNAVLDRDVVRYDAGWDGSGTVVLDRPPPSDEEESEPIGTPVVRAGAGSAHAFQQVQTLPDGTSAPVAWSPCRPVHYAVATQGAPPGFEGQVDLAVAEVAAATGLVFVSDGMTSEVVSLDRDLVQRDNYGDRWVPMLVAFTDEETESRLAGSVGGLGGQHWAERGDGLLVAVSGTVLLDSELLTYEAVDGAPAYLPVLRHELAHAIGLGHVDDETQLMNPYGVEGVSTFQDGDLDGLAALGRGICAPDL</sequence>
<dbReference type="RefSeq" id="WP_214352529.1">
    <property type="nucleotide sequence ID" value="NZ_JAHBOH010000002.1"/>
</dbReference>
<dbReference type="GO" id="GO:0008237">
    <property type="term" value="F:metallopeptidase activity"/>
    <property type="evidence" value="ECO:0007669"/>
    <property type="project" value="UniProtKB-KW"/>
</dbReference>
<accession>A0ABS5U2C7</accession>
<dbReference type="Proteomes" id="UP000722125">
    <property type="component" value="Unassembled WGS sequence"/>
</dbReference>
<dbReference type="InterPro" id="IPR024079">
    <property type="entry name" value="MetalloPept_cat_dom_sf"/>
</dbReference>
<keyword evidence="3" id="KW-1185">Reference proteome</keyword>
<dbReference type="EC" id="3.4.24.-" evidence="2"/>
<feature type="region of interest" description="Disordered" evidence="1">
    <location>
        <begin position="12"/>
        <end position="35"/>
    </location>
</feature>
<evidence type="ECO:0000313" key="2">
    <source>
        <dbReference type="EMBL" id="MBT0995517.1"/>
    </source>
</evidence>
<comment type="caution">
    <text evidence="2">The sequence shown here is derived from an EMBL/GenBank/DDBJ whole genome shotgun (WGS) entry which is preliminary data.</text>
</comment>
<name>A0ABS5U2C7_9CELL</name>
<reference evidence="2 3" key="1">
    <citation type="submission" date="2021-05" db="EMBL/GenBank/DDBJ databases">
        <title>Description of Cellulomonas sp. DKR-3 sp. nov.</title>
        <authorList>
            <person name="Dahal R.H."/>
            <person name="Chaudhary D.K."/>
        </authorList>
    </citation>
    <scope>NUCLEOTIDE SEQUENCE [LARGE SCALE GENOMIC DNA]</scope>
    <source>
        <strain evidence="2 3">DKR-3</strain>
    </source>
</reference>
<keyword evidence="2" id="KW-0645">Protease</keyword>
<protein>
    <submittedName>
        <fullName evidence="2">Matrixin family metalloprotease</fullName>
        <ecNumber evidence="2">3.4.24.-</ecNumber>
    </submittedName>
</protein>
<feature type="compositionally biased region" description="Basic residues" evidence="1">
    <location>
        <begin position="23"/>
        <end position="35"/>
    </location>
</feature>
<keyword evidence="2" id="KW-0378">Hydrolase</keyword>
<proteinExistence type="predicted"/>
<keyword evidence="2" id="KW-0482">Metalloprotease</keyword>
<evidence type="ECO:0000256" key="1">
    <source>
        <dbReference type="SAM" id="MobiDB-lite"/>
    </source>
</evidence>
<dbReference type="EMBL" id="JAHBOH010000002">
    <property type="protein sequence ID" value="MBT0995517.1"/>
    <property type="molecule type" value="Genomic_DNA"/>
</dbReference>
<evidence type="ECO:0000313" key="3">
    <source>
        <dbReference type="Proteomes" id="UP000722125"/>
    </source>
</evidence>
<dbReference type="Gene3D" id="3.40.390.10">
    <property type="entry name" value="Collagenase (Catalytic Domain)"/>
    <property type="match status" value="1"/>
</dbReference>
<organism evidence="2 3">
    <name type="scientific">Cellulomonas fulva</name>
    <dbReference type="NCBI Taxonomy" id="2835530"/>
    <lineage>
        <taxon>Bacteria</taxon>
        <taxon>Bacillati</taxon>
        <taxon>Actinomycetota</taxon>
        <taxon>Actinomycetes</taxon>
        <taxon>Micrococcales</taxon>
        <taxon>Cellulomonadaceae</taxon>
        <taxon>Cellulomonas</taxon>
    </lineage>
</organism>
<gene>
    <name evidence="2" type="ORF">KIN34_14620</name>
</gene>